<proteinExistence type="predicted"/>
<evidence type="ECO:0000256" key="1">
    <source>
        <dbReference type="SAM" id="MobiDB-lite"/>
    </source>
</evidence>
<evidence type="ECO:0000313" key="3">
    <source>
        <dbReference type="Proteomes" id="UP000076552"/>
    </source>
</evidence>
<sequence length="120" mass="13612">MHRRQLDQMTRLENHIATHARQTRPTCETSSGLDTMVLFLFDSHVLPTLLRARASVLCPLAIPWKVRCQGSEPPVRPSPMSQRQLEPPPTSVSLDSPDPDRPVGSSRQNSPKDRDRIRPR</sequence>
<feature type="region of interest" description="Disordered" evidence="1">
    <location>
        <begin position="1"/>
        <end position="29"/>
    </location>
</feature>
<keyword evidence="3" id="KW-1185">Reference proteome</keyword>
<comment type="caution">
    <text evidence="2">The sequence shown here is derived from an EMBL/GenBank/DDBJ whole genome shotgun (WGS) entry which is preliminary data.</text>
</comment>
<evidence type="ECO:0000313" key="2">
    <source>
        <dbReference type="EMBL" id="KZL64480.1"/>
    </source>
</evidence>
<organism evidence="2 3">
    <name type="scientific">Colletotrichum tofieldiae</name>
    <dbReference type="NCBI Taxonomy" id="708197"/>
    <lineage>
        <taxon>Eukaryota</taxon>
        <taxon>Fungi</taxon>
        <taxon>Dikarya</taxon>
        <taxon>Ascomycota</taxon>
        <taxon>Pezizomycotina</taxon>
        <taxon>Sordariomycetes</taxon>
        <taxon>Hypocreomycetidae</taxon>
        <taxon>Glomerellales</taxon>
        <taxon>Glomerellaceae</taxon>
        <taxon>Colletotrichum</taxon>
        <taxon>Colletotrichum spaethianum species complex</taxon>
    </lineage>
</organism>
<reference evidence="2 3" key="1">
    <citation type="submission" date="2015-06" db="EMBL/GenBank/DDBJ databases">
        <title>Survival trade-offs in plant roots during colonization by closely related pathogenic and mutualistic fungi.</title>
        <authorList>
            <person name="Hacquard S."/>
            <person name="Kracher B."/>
            <person name="Hiruma K."/>
            <person name="Weinman A."/>
            <person name="Muench P."/>
            <person name="Garrido Oter R."/>
            <person name="Ver Loren van Themaat E."/>
            <person name="Dallerey J.-F."/>
            <person name="Damm U."/>
            <person name="Henrissat B."/>
            <person name="Lespinet O."/>
            <person name="Thon M."/>
            <person name="Kemen E."/>
            <person name="McHardy A.C."/>
            <person name="Schulze-Lefert P."/>
            <person name="O'Connell R.J."/>
        </authorList>
    </citation>
    <scope>NUCLEOTIDE SEQUENCE [LARGE SCALE GENOMIC DNA]</scope>
    <source>
        <strain evidence="2 3">0861</strain>
    </source>
</reference>
<protein>
    <submittedName>
        <fullName evidence="2">Uncharacterized protein</fullName>
    </submittedName>
</protein>
<feature type="compositionally biased region" description="Basic and acidic residues" evidence="1">
    <location>
        <begin position="1"/>
        <end position="16"/>
    </location>
</feature>
<accession>A0A166MAX1</accession>
<feature type="compositionally biased region" description="Basic and acidic residues" evidence="1">
    <location>
        <begin position="110"/>
        <end position="120"/>
    </location>
</feature>
<name>A0A166MAX1_9PEZI</name>
<dbReference type="EMBL" id="LFIV01000280">
    <property type="protein sequence ID" value="KZL64480.1"/>
    <property type="molecule type" value="Genomic_DNA"/>
</dbReference>
<dbReference type="AlphaFoldDB" id="A0A166MAX1"/>
<dbReference type="Proteomes" id="UP000076552">
    <property type="component" value="Unassembled WGS sequence"/>
</dbReference>
<gene>
    <name evidence="2" type="ORF">CT0861_07462</name>
</gene>
<feature type="region of interest" description="Disordered" evidence="1">
    <location>
        <begin position="68"/>
        <end position="120"/>
    </location>
</feature>